<evidence type="ECO:0000256" key="9">
    <source>
        <dbReference type="ARBA" id="ARBA00022741"/>
    </source>
</evidence>
<reference evidence="20" key="1">
    <citation type="submission" date="2019-09" db="EMBL/GenBank/DDBJ databases">
        <title>Mumia zhuanghuii sp. nov. isolated from the intestinal contents of plateau pika (Ochotona curzoniae) in the Qinghai-Tibet plateau of China.</title>
        <authorList>
            <person name="Tian Z."/>
        </authorList>
    </citation>
    <scope>NUCLEOTIDE SEQUENCE [LARGE SCALE GENOMIC DNA]</scope>
    <source>
        <strain evidence="20">JCM 30598</strain>
    </source>
</reference>
<dbReference type="InterPro" id="IPR008279">
    <property type="entry name" value="PEP-util_enz_mobile_dom"/>
</dbReference>
<dbReference type="SUPFAM" id="SSF52009">
    <property type="entry name" value="Phosphohistidine domain"/>
    <property type="match status" value="1"/>
</dbReference>
<evidence type="ECO:0000256" key="2">
    <source>
        <dbReference type="ARBA" id="ARBA00002988"/>
    </source>
</evidence>
<evidence type="ECO:0000313" key="20">
    <source>
        <dbReference type="Proteomes" id="UP000325827"/>
    </source>
</evidence>
<sequence>MSNVLRFRDIRMSDLPEVGGKNASLGEMVSQLAGRGVRVPDGFATTATAFRAFLEQDGLGARIDAAVAALDVSDVTRLATTGARVRGWIEAQGLADDLVRDIRDACEELLAREDHPDQVTWAVRSSATAEDLPDASFAGQQETFLHISGADDVVRAVKDVFASLYTDRAIVYRAEQGMSADHVAISAGVQRMVRSDIGSSGVMFTLDTETGFDGVVLVTSVYGLGETIVQGTTNPDEFYVSKPCLRAGRPAILRRKLGTKSTALRFAAMSPSGATTALEEVPASEGARFSLTDAHVEELARSALVIESHYGRPMDIEWALDGGNALLYIVQARPETVASRASSDNVVTRYRLEERGDVLARGRAVGERIGSGTVRVLSDPSKMADFRAGEVLVAERTDPDWEPIMRMASAIVTDSGGRTCHAAIIARELGIPAVVGTTTATRDLKNGESVTVACAEGDEGLVYRGALEFAIDETAIDRMPEIGVDLMLNVGAPDQAFSVARMPSAGVGLARIEFIVSREIGIHPQALLDVDSLSDPLRSAVLLRTAAYASPRDFFVRKLAEGVSTIAAAFAPRPVIVRMSDFKSNEYIDLLGGAGYEPHEENPMLGWRGAARYTTEAFAECFRMECDALRFVRDDMGFTNIKVMVPFVRTVGEATATLDLLARNGLRRGQNGLEIVMMCEIPSNALLADAFLDHFDGFSIGSNDLTQLTLGVDRESALVAGAFDERDPAVLDLIDRAIRACVRRGKYVGICGQGPSDHPDLARWLLARGIDSISLNADALITTWMRLAEPATEAENGHAGAGLLEVT</sequence>
<evidence type="ECO:0000256" key="11">
    <source>
        <dbReference type="ARBA" id="ARBA00022840"/>
    </source>
</evidence>
<dbReference type="FunFam" id="3.30.1490.20:FF:000010">
    <property type="entry name" value="Phosphoenolpyruvate synthase"/>
    <property type="match status" value="1"/>
</dbReference>
<dbReference type="GO" id="GO:0006094">
    <property type="term" value="P:gluconeogenesis"/>
    <property type="evidence" value="ECO:0007669"/>
    <property type="project" value="UniProtKB-UniPathway"/>
</dbReference>
<evidence type="ECO:0000256" key="6">
    <source>
        <dbReference type="ARBA" id="ARBA00021623"/>
    </source>
</evidence>
<comment type="catalytic activity">
    <reaction evidence="14 15">
        <text>pyruvate + ATP + H2O = phosphoenolpyruvate + AMP + phosphate + 2 H(+)</text>
        <dbReference type="Rhea" id="RHEA:11364"/>
        <dbReference type="ChEBI" id="CHEBI:15361"/>
        <dbReference type="ChEBI" id="CHEBI:15377"/>
        <dbReference type="ChEBI" id="CHEBI:15378"/>
        <dbReference type="ChEBI" id="CHEBI:30616"/>
        <dbReference type="ChEBI" id="CHEBI:43474"/>
        <dbReference type="ChEBI" id="CHEBI:58702"/>
        <dbReference type="ChEBI" id="CHEBI:456215"/>
        <dbReference type="EC" id="2.7.9.2"/>
    </reaction>
</comment>
<dbReference type="GO" id="GO:0005524">
    <property type="term" value="F:ATP binding"/>
    <property type="evidence" value="ECO:0007669"/>
    <property type="project" value="UniProtKB-KW"/>
</dbReference>
<evidence type="ECO:0000259" key="16">
    <source>
        <dbReference type="Pfam" id="PF00391"/>
    </source>
</evidence>
<keyword evidence="12 15" id="KW-0460">Magnesium</keyword>
<dbReference type="Pfam" id="PF02896">
    <property type="entry name" value="PEP-utilizers_C"/>
    <property type="match status" value="1"/>
</dbReference>
<dbReference type="PANTHER" id="PTHR43030">
    <property type="entry name" value="PHOSPHOENOLPYRUVATE SYNTHASE"/>
    <property type="match status" value="1"/>
</dbReference>
<comment type="cofactor">
    <cofactor evidence="1 15">
        <name>Mg(2+)</name>
        <dbReference type="ChEBI" id="CHEBI:18420"/>
    </cofactor>
</comment>
<feature type="domain" description="PEP-utilising enzyme C-terminal" evidence="18">
    <location>
        <begin position="483"/>
        <end position="787"/>
    </location>
</feature>
<dbReference type="Gene3D" id="3.30.1490.20">
    <property type="entry name" value="ATP-grasp fold, A domain"/>
    <property type="match status" value="1"/>
</dbReference>
<dbReference type="InterPro" id="IPR040442">
    <property type="entry name" value="Pyrv_kinase-like_dom_sf"/>
</dbReference>
<dbReference type="Gene3D" id="3.20.20.60">
    <property type="entry name" value="Phosphoenolpyruvate-binding domains"/>
    <property type="match status" value="1"/>
</dbReference>
<dbReference type="PROSITE" id="PS00370">
    <property type="entry name" value="PEP_ENZYMES_PHOS_SITE"/>
    <property type="match status" value="1"/>
</dbReference>
<evidence type="ECO:0000256" key="13">
    <source>
        <dbReference type="ARBA" id="ARBA00033470"/>
    </source>
</evidence>
<dbReference type="PIRSF" id="PIRSF000854">
    <property type="entry name" value="PEP_synthase"/>
    <property type="match status" value="1"/>
</dbReference>
<dbReference type="PANTHER" id="PTHR43030:SF1">
    <property type="entry name" value="PHOSPHOENOLPYRUVATE SYNTHASE"/>
    <property type="match status" value="1"/>
</dbReference>
<keyword evidence="9 15" id="KW-0547">Nucleotide-binding</keyword>
<dbReference type="SUPFAM" id="SSF56059">
    <property type="entry name" value="Glutathione synthetase ATP-binding domain-like"/>
    <property type="match status" value="1"/>
</dbReference>
<dbReference type="Pfam" id="PF00391">
    <property type="entry name" value="PEP-utilizers"/>
    <property type="match status" value="1"/>
</dbReference>
<dbReference type="GO" id="GO:0008986">
    <property type="term" value="F:pyruvate, water dikinase activity"/>
    <property type="evidence" value="ECO:0007669"/>
    <property type="project" value="UniProtKB-EC"/>
</dbReference>
<dbReference type="AlphaFoldDB" id="A0A5J5J5E7"/>
<dbReference type="InterPro" id="IPR006319">
    <property type="entry name" value="PEP_synth"/>
</dbReference>
<dbReference type="InterPro" id="IPR015813">
    <property type="entry name" value="Pyrv/PenolPyrv_kinase-like_dom"/>
</dbReference>
<comment type="caution">
    <text evidence="19">The sequence shown here is derived from an EMBL/GenBank/DDBJ whole genome shotgun (WGS) entry which is preliminary data.</text>
</comment>
<name>A0A5J5J5E7_9MICO</name>
<evidence type="ECO:0000256" key="15">
    <source>
        <dbReference type="PIRNR" id="PIRNR000854"/>
    </source>
</evidence>
<dbReference type="OrthoDB" id="9765468at2"/>
<accession>A0A5J5J5E7</accession>
<dbReference type="FunFam" id="3.50.30.10:FF:000002">
    <property type="entry name" value="Phosphoenolpyruvate synthase"/>
    <property type="match status" value="1"/>
</dbReference>
<evidence type="ECO:0000256" key="5">
    <source>
        <dbReference type="ARBA" id="ARBA00011996"/>
    </source>
</evidence>
<keyword evidence="7 15" id="KW-0808">Transferase</keyword>
<feature type="domain" description="Pyruvate phosphate dikinase AMP/ATP-binding" evidence="17">
    <location>
        <begin position="16"/>
        <end position="353"/>
    </location>
</feature>
<dbReference type="FunFam" id="3.30.470.20:FF:000017">
    <property type="entry name" value="Phosphoenolpyruvate synthase"/>
    <property type="match status" value="1"/>
</dbReference>
<dbReference type="UniPathway" id="UPA00138"/>
<evidence type="ECO:0000256" key="4">
    <source>
        <dbReference type="ARBA" id="ARBA00007837"/>
    </source>
</evidence>
<dbReference type="NCBIfam" id="NF005057">
    <property type="entry name" value="PRK06464.1"/>
    <property type="match status" value="1"/>
</dbReference>
<dbReference type="GO" id="GO:0046872">
    <property type="term" value="F:metal ion binding"/>
    <property type="evidence" value="ECO:0007669"/>
    <property type="project" value="UniProtKB-KW"/>
</dbReference>
<dbReference type="RefSeq" id="WP_150448176.1">
    <property type="nucleotide sequence ID" value="NZ_VYSA01000001.1"/>
</dbReference>
<protein>
    <recommendedName>
        <fullName evidence="6 15">Phosphoenolpyruvate synthase</fullName>
        <shortName evidence="15">PEP synthase</shortName>
        <ecNumber evidence="5 15">2.7.9.2</ecNumber>
    </recommendedName>
    <alternativeName>
        <fullName evidence="13 15">Pyruvate, water dikinase</fullName>
    </alternativeName>
</protein>
<comment type="function">
    <text evidence="2 15">Catalyzes the phosphorylation of pyruvate to phosphoenolpyruvate.</text>
</comment>
<dbReference type="Pfam" id="PF01326">
    <property type="entry name" value="PPDK_N"/>
    <property type="match status" value="1"/>
</dbReference>
<evidence type="ECO:0000259" key="17">
    <source>
        <dbReference type="Pfam" id="PF01326"/>
    </source>
</evidence>
<dbReference type="EC" id="2.7.9.2" evidence="5 15"/>
<keyword evidence="10 15" id="KW-0418">Kinase</keyword>
<dbReference type="EMBL" id="VYSA01000001">
    <property type="protein sequence ID" value="KAA9111407.1"/>
    <property type="molecule type" value="Genomic_DNA"/>
</dbReference>
<dbReference type="InterPro" id="IPR036637">
    <property type="entry name" value="Phosphohistidine_dom_sf"/>
</dbReference>
<dbReference type="NCBIfam" id="TIGR01418">
    <property type="entry name" value="PEP_synth"/>
    <property type="match status" value="1"/>
</dbReference>
<evidence type="ECO:0000256" key="8">
    <source>
        <dbReference type="ARBA" id="ARBA00022723"/>
    </source>
</evidence>
<dbReference type="SUPFAM" id="SSF51621">
    <property type="entry name" value="Phosphoenolpyruvate/pyruvate domain"/>
    <property type="match status" value="1"/>
</dbReference>
<evidence type="ECO:0000256" key="1">
    <source>
        <dbReference type="ARBA" id="ARBA00001946"/>
    </source>
</evidence>
<dbReference type="PROSITE" id="PS00742">
    <property type="entry name" value="PEP_ENZYMES_2"/>
    <property type="match status" value="1"/>
</dbReference>
<evidence type="ECO:0000313" key="19">
    <source>
        <dbReference type="EMBL" id="KAA9111407.1"/>
    </source>
</evidence>
<dbReference type="InterPro" id="IPR000121">
    <property type="entry name" value="PEP_util_C"/>
</dbReference>
<evidence type="ECO:0000256" key="10">
    <source>
        <dbReference type="ARBA" id="ARBA00022777"/>
    </source>
</evidence>
<evidence type="ECO:0000256" key="3">
    <source>
        <dbReference type="ARBA" id="ARBA00004742"/>
    </source>
</evidence>
<keyword evidence="20" id="KW-1185">Reference proteome</keyword>
<dbReference type="InterPro" id="IPR018274">
    <property type="entry name" value="PEP_util_AS"/>
</dbReference>
<evidence type="ECO:0000259" key="18">
    <source>
        <dbReference type="Pfam" id="PF02896"/>
    </source>
</evidence>
<dbReference type="Gene3D" id="3.30.470.20">
    <property type="entry name" value="ATP-grasp fold, B domain"/>
    <property type="match status" value="1"/>
</dbReference>
<gene>
    <name evidence="19" type="primary">ppsA</name>
    <name evidence="19" type="ORF">F6B43_07495</name>
</gene>
<keyword evidence="11 15" id="KW-0067">ATP-binding</keyword>
<dbReference type="Gene3D" id="3.50.30.10">
    <property type="entry name" value="Phosphohistidine domain"/>
    <property type="match status" value="1"/>
</dbReference>
<proteinExistence type="inferred from homology"/>
<organism evidence="19 20">
    <name type="scientific">Microbacterium rhizomatis</name>
    <dbReference type="NCBI Taxonomy" id="1631477"/>
    <lineage>
        <taxon>Bacteria</taxon>
        <taxon>Bacillati</taxon>
        <taxon>Actinomycetota</taxon>
        <taxon>Actinomycetes</taxon>
        <taxon>Micrococcales</taxon>
        <taxon>Microbacteriaceae</taxon>
        <taxon>Microbacterium</taxon>
    </lineage>
</organism>
<evidence type="ECO:0000256" key="12">
    <source>
        <dbReference type="ARBA" id="ARBA00022842"/>
    </source>
</evidence>
<feature type="domain" description="PEP-utilising enzyme mobile" evidence="16">
    <location>
        <begin position="387"/>
        <end position="457"/>
    </location>
</feature>
<evidence type="ECO:0000256" key="7">
    <source>
        <dbReference type="ARBA" id="ARBA00022679"/>
    </source>
</evidence>
<dbReference type="Proteomes" id="UP000325827">
    <property type="component" value="Unassembled WGS sequence"/>
</dbReference>
<comment type="similarity">
    <text evidence="4 15">Belongs to the PEP-utilizing enzyme family.</text>
</comment>
<dbReference type="InterPro" id="IPR013815">
    <property type="entry name" value="ATP_grasp_subdomain_1"/>
</dbReference>
<dbReference type="InterPro" id="IPR023151">
    <property type="entry name" value="PEP_util_CS"/>
</dbReference>
<keyword evidence="19" id="KW-0670">Pyruvate</keyword>
<comment type="pathway">
    <text evidence="3 15">Carbohydrate biosynthesis; gluconeogenesis.</text>
</comment>
<evidence type="ECO:0000256" key="14">
    <source>
        <dbReference type="ARBA" id="ARBA00047700"/>
    </source>
</evidence>
<dbReference type="InterPro" id="IPR002192">
    <property type="entry name" value="PPDK_AMP/ATP-bd"/>
</dbReference>
<keyword evidence="8 15" id="KW-0479">Metal-binding</keyword>